<keyword evidence="1" id="KW-0645">Protease</keyword>
<dbReference type="InterPro" id="IPR028889">
    <property type="entry name" value="USP"/>
</dbReference>
<dbReference type="PANTHER" id="PTHR24006">
    <property type="entry name" value="UBIQUITIN CARBOXYL-TERMINAL HYDROLASE"/>
    <property type="match status" value="1"/>
</dbReference>
<name>A0AAD9JVZ2_9ANNE</name>
<dbReference type="PANTHER" id="PTHR24006:SF908">
    <property type="entry name" value="DEUBIQUITINATING APOPTOTIC INHIBITOR, ISOFORM A"/>
    <property type="match status" value="1"/>
</dbReference>
<dbReference type="PROSITE" id="PS00973">
    <property type="entry name" value="USP_2"/>
    <property type="match status" value="1"/>
</dbReference>
<dbReference type="InterPro" id="IPR050164">
    <property type="entry name" value="Peptidase_C19"/>
</dbReference>
<comment type="similarity">
    <text evidence="1">Belongs to the peptidase C19 family.</text>
</comment>
<organism evidence="4 5">
    <name type="scientific">Paralvinella palmiformis</name>
    <dbReference type="NCBI Taxonomy" id="53620"/>
    <lineage>
        <taxon>Eukaryota</taxon>
        <taxon>Metazoa</taxon>
        <taxon>Spiralia</taxon>
        <taxon>Lophotrochozoa</taxon>
        <taxon>Annelida</taxon>
        <taxon>Polychaeta</taxon>
        <taxon>Sedentaria</taxon>
        <taxon>Canalipalpata</taxon>
        <taxon>Terebellida</taxon>
        <taxon>Terebelliformia</taxon>
        <taxon>Alvinellidae</taxon>
        <taxon>Paralvinella</taxon>
    </lineage>
</organism>
<gene>
    <name evidence="4" type="ORF">LSH36_155g07019</name>
</gene>
<dbReference type="Pfam" id="PF00443">
    <property type="entry name" value="UCH"/>
    <property type="match status" value="1"/>
</dbReference>
<feature type="region of interest" description="Disordered" evidence="2">
    <location>
        <begin position="933"/>
        <end position="961"/>
    </location>
</feature>
<dbReference type="Pfam" id="PF21246">
    <property type="entry name" value="Usp38-like_N"/>
    <property type="match status" value="1"/>
</dbReference>
<accession>A0AAD9JVZ2</accession>
<comment type="catalytic activity">
    <reaction evidence="1">
        <text>Thiol-dependent hydrolysis of ester, thioester, amide, peptide and isopeptide bonds formed by the C-terminal Gly of ubiquitin (a 76-residue protein attached to proteins as an intracellular targeting signal).</text>
        <dbReference type="EC" id="3.4.19.12"/>
    </reaction>
</comment>
<dbReference type="Proteomes" id="UP001208570">
    <property type="component" value="Unassembled WGS sequence"/>
</dbReference>
<dbReference type="InterPro" id="IPR018200">
    <property type="entry name" value="USP_CS"/>
</dbReference>
<evidence type="ECO:0000256" key="2">
    <source>
        <dbReference type="SAM" id="MobiDB-lite"/>
    </source>
</evidence>
<dbReference type="SUPFAM" id="SSF54001">
    <property type="entry name" value="Cysteine proteinases"/>
    <property type="match status" value="1"/>
</dbReference>
<keyword evidence="5" id="KW-1185">Reference proteome</keyword>
<feature type="domain" description="USP" evidence="3">
    <location>
        <begin position="455"/>
        <end position="878"/>
    </location>
</feature>
<evidence type="ECO:0000259" key="3">
    <source>
        <dbReference type="PROSITE" id="PS50235"/>
    </source>
</evidence>
<dbReference type="InterPro" id="IPR038765">
    <property type="entry name" value="Papain-like_cys_pep_sf"/>
</dbReference>
<keyword evidence="1" id="KW-0788">Thiol protease</keyword>
<dbReference type="GO" id="GO:0004843">
    <property type="term" value="F:cysteine-type deubiquitinase activity"/>
    <property type="evidence" value="ECO:0007669"/>
    <property type="project" value="UniProtKB-UniRule"/>
</dbReference>
<dbReference type="GO" id="GO:0005634">
    <property type="term" value="C:nucleus"/>
    <property type="evidence" value="ECO:0007669"/>
    <property type="project" value="TreeGrafter"/>
</dbReference>
<evidence type="ECO:0000256" key="1">
    <source>
        <dbReference type="RuleBase" id="RU366025"/>
    </source>
</evidence>
<dbReference type="Gene3D" id="3.90.70.10">
    <property type="entry name" value="Cysteine proteinases"/>
    <property type="match status" value="1"/>
</dbReference>
<feature type="compositionally biased region" description="Gly residues" evidence="2">
    <location>
        <begin position="948"/>
        <end position="959"/>
    </location>
</feature>
<dbReference type="EMBL" id="JAODUP010000155">
    <property type="protein sequence ID" value="KAK2159300.1"/>
    <property type="molecule type" value="Genomic_DNA"/>
</dbReference>
<dbReference type="AlphaFoldDB" id="A0AAD9JVZ2"/>
<keyword evidence="1" id="KW-0833">Ubl conjugation pathway</keyword>
<dbReference type="EC" id="3.4.19.12" evidence="1"/>
<dbReference type="PROSITE" id="PS50235">
    <property type="entry name" value="USP_3"/>
    <property type="match status" value="1"/>
</dbReference>
<sequence length="966" mass="109459">MAELDYPIIIMDQILEGTLRSDKPNHLKRQLCHKVEELGCSNQKPTTVHGVLDVVLRLSLEIPDPYIVEACKKIYLVWGKHNRAILEEFFTPIRLQTLLDARVTNQKQAIWFIHETMLTIRSDEPPFLRLCKIIQLESVTYLTRYPAYETVTGLCRFMTDFRDCIPRDGRLIAFCNSLITAAGTFEAPKIPELMKQYIMDVTYVVGGLLSYIWKKSDVSVTVKSLHQIFSLISHLHENRVPSLALAGTVPHIPTNIMDSVVKQTVSDINIPDVNIKAALARMLDWLTWPAAKHLDSWIIAFFKGLASVHKYTILMEVVETKIEHVYEKLHFIPVRESAFMVLAHMLLSYQHSPEPFHKIVQSVPRTIMAWRSELSEASYSLMCKFSHLLHTLMAHHLGFPDLYEPVLNAIKDLPCPSSEQIKESLEKHNWKSSQRHDRILSVSSTFSRRSETGKTGLINLGNTCYMNSVLQALYMCDSFRQEVLASQLSKDQPLLAELRRVFAFLSATQRAAYAPSAFLTASRPPWFTAGLQQDCSEFMRYLYDQMHEEELAKLKSEAAIATSSGLSRQHTEMAENQYSSLISQMFMGKIMTMFKCLSCHHESKHVESFTDLSLAFPEDLTNGSALKAKNICSDNQRAALVGGAACDKLANHMTGQGKDGPLKNVVTLEDLLKHYLRPEKLKGDNKYYCDVCRHLQDGIRFIHIISPPEYLNLTLLRFAYNVKAKARSKIFTDVTYPKSLHIPVDGDEVGNTAEPSNDFIDRIKKSKTNVPATKSESHATYALCAVIVHSGLSSDSGHYYCYARHSSTNGLDLMNADTKQERRRAEHHKKMECSQDLLPDQWYLFNDSRVTYSRYESFCNITKTFGKDTPYVLFYKRIHPPVVGKSTLKPAGDVPFPLDLRAAVDQDNRLFLQEQELAERSKHLQASTQSNTSFYKNWKDPDDKGPPGSCGGGGGGGGFSTNRLVF</sequence>
<dbReference type="GO" id="GO:0005829">
    <property type="term" value="C:cytosol"/>
    <property type="evidence" value="ECO:0007669"/>
    <property type="project" value="TreeGrafter"/>
</dbReference>
<protein>
    <recommendedName>
        <fullName evidence="1">Ubiquitin carboxyl-terminal hydrolase</fullName>
        <ecNumber evidence="1">3.4.19.12</ecNumber>
    </recommendedName>
</protein>
<dbReference type="InterPro" id="IPR049407">
    <property type="entry name" value="Usp38-like_N"/>
</dbReference>
<comment type="caution">
    <text evidence="4">The sequence shown here is derived from an EMBL/GenBank/DDBJ whole genome shotgun (WGS) entry which is preliminary data.</text>
</comment>
<dbReference type="InterPro" id="IPR001394">
    <property type="entry name" value="Peptidase_C19_UCH"/>
</dbReference>
<evidence type="ECO:0000313" key="5">
    <source>
        <dbReference type="Proteomes" id="UP001208570"/>
    </source>
</evidence>
<reference evidence="4" key="1">
    <citation type="journal article" date="2023" name="Mol. Biol. Evol.">
        <title>Third-Generation Sequencing Reveals the Adaptive Role of the Epigenome in Three Deep-Sea Polychaetes.</title>
        <authorList>
            <person name="Perez M."/>
            <person name="Aroh O."/>
            <person name="Sun Y."/>
            <person name="Lan Y."/>
            <person name="Juniper S.K."/>
            <person name="Young C.R."/>
            <person name="Angers B."/>
            <person name="Qian P.Y."/>
        </authorList>
    </citation>
    <scope>NUCLEOTIDE SEQUENCE</scope>
    <source>
        <strain evidence="4">P08H-3</strain>
    </source>
</reference>
<dbReference type="GO" id="GO:0016579">
    <property type="term" value="P:protein deubiquitination"/>
    <property type="evidence" value="ECO:0007669"/>
    <property type="project" value="InterPro"/>
</dbReference>
<dbReference type="PROSITE" id="PS00972">
    <property type="entry name" value="USP_1"/>
    <property type="match status" value="1"/>
</dbReference>
<evidence type="ECO:0000313" key="4">
    <source>
        <dbReference type="EMBL" id="KAK2159300.1"/>
    </source>
</evidence>
<dbReference type="GO" id="GO:0006508">
    <property type="term" value="P:proteolysis"/>
    <property type="evidence" value="ECO:0007669"/>
    <property type="project" value="UniProtKB-KW"/>
</dbReference>
<proteinExistence type="inferred from homology"/>
<keyword evidence="1" id="KW-0378">Hydrolase</keyword>